<dbReference type="AlphaFoldDB" id="A0ABD5EDK3"/>
<sequence length="89" mass="9566">MSHSDTAVWSVVRGTSPTAHAVEPGPLSIDIPDEIQDWAQEYGLSDDDPEVYLLVTPADEAAEVTGEIAFRKFPMSADDLATVRAALHA</sequence>
<name>A0ABD5EDK3_9ACTN</name>
<gene>
    <name evidence="1" type="ORF">RM574_25710</name>
</gene>
<proteinExistence type="predicted"/>
<comment type="caution">
    <text evidence="1">The sequence shown here is derived from an EMBL/GenBank/DDBJ whole genome shotgun (WGS) entry which is preliminary data.</text>
</comment>
<dbReference type="EMBL" id="JAVRER010000056">
    <property type="protein sequence ID" value="MDT0418882.1"/>
    <property type="molecule type" value="Genomic_DNA"/>
</dbReference>
<dbReference type="RefSeq" id="WP_093853118.1">
    <property type="nucleotide sequence ID" value="NZ_JAVRER010000056.1"/>
</dbReference>
<accession>A0ABD5EDK3</accession>
<protein>
    <submittedName>
        <fullName evidence="1">Uncharacterized protein</fullName>
    </submittedName>
</protein>
<dbReference type="Proteomes" id="UP001183607">
    <property type="component" value="Unassembled WGS sequence"/>
</dbReference>
<reference evidence="2" key="1">
    <citation type="submission" date="2023-07" db="EMBL/GenBank/DDBJ databases">
        <title>30 novel species of actinomycetes from the DSMZ collection.</title>
        <authorList>
            <person name="Nouioui I."/>
        </authorList>
    </citation>
    <scope>NUCLEOTIDE SEQUENCE [LARGE SCALE GENOMIC DNA]</scope>
    <source>
        <strain evidence="2">DSM 41982</strain>
    </source>
</reference>
<organism evidence="1 2">
    <name type="scientific">Streptomyces evansiae</name>
    <dbReference type="NCBI Taxonomy" id="3075535"/>
    <lineage>
        <taxon>Bacteria</taxon>
        <taxon>Bacillati</taxon>
        <taxon>Actinomycetota</taxon>
        <taxon>Actinomycetes</taxon>
        <taxon>Kitasatosporales</taxon>
        <taxon>Streptomycetaceae</taxon>
        <taxon>Streptomyces</taxon>
    </lineage>
</organism>
<evidence type="ECO:0000313" key="2">
    <source>
        <dbReference type="Proteomes" id="UP001183607"/>
    </source>
</evidence>
<evidence type="ECO:0000313" key="1">
    <source>
        <dbReference type="EMBL" id="MDT0418882.1"/>
    </source>
</evidence>